<keyword evidence="1" id="KW-0732">Signal</keyword>
<dbReference type="Proteomes" id="UP001195483">
    <property type="component" value="Unassembled WGS sequence"/>
</dbReference>
<evidence type="ECO:0000313" key="2">
    <source>
        <dbReference type="EMBL" id="KAK3602330.1"/>
    </source>
</evidence>
<keyword evidence="3" id="KW-1185">Reference proteome</keyword>
<gene>
    <name evidence="2" type="ORF">CHS0354_007123</name>
</gene>
<sequence length="446" mass="50415">MMTKVLVLILSSVMVAETADNYAHADRKNQGVLKNITSRRDDSLTLDKVGSEDKVLYKVGERFNKSNRDVYTTNDGSWIFGLKVRDGSRFENHAYNIYVVAGKTLILRSWSLNNTILSLSIKKGDIVRVNVSFNGSMYKSDVDKRNRLKINITERKMSLILAKVGKEDEGQYEMEESINKGVGYASTREDGAWRFHVNVLESHEIMQGNIGERIIILQINKPTTSFPRLFHNDKLVTVLGHDDCDVSSKSPFSGRLKCEDDKVMKRYSIEIQNLAQKDVGLYRVNIDGSDTDRCFLNITEKCSTVTSRWTTVNINPSSEGNYDKASTESSSSANTSNMLRRIILEKCETDSTLRSLQMPPRKEELTGDLIHQSNTFHVPIIRHQASAIPMDRPSVETIYRRAFSTEKVEGDKHRLIVAKGIVKQKEPGGRLKKDKGTEGLINVVAW</sequence>
<protein>
    <submittedName>
        <fullName evidence="2">Uncharacterized protein</fullName>
    </submittedName>
</protein>
<dbReference type="AlphaFoldDB" id="A0AAE0T1Y1"/>
<dbReference type="InterPro" id="IPR013783">
    <property type="entry name" value="Ig-like_fold"/>
</dbReference>
<reference evidence="2" key="3">
    <citation type="submission" date="2023-05" db="EMBL/GenBank/DDBJ databases">
        <authorList>
            <person name="Smith C.H."/>
        </authorList>
    </citation>
    <scope>NUCLEOTIDE SEQUENCE</scope>
    <source>
        <strain evidence="2">CHS0354</strain>
        <tissue evidence="2">Mantle</tissue>
    </source>
</reference>
<organism evidence="2 3">
    <name type="scientific">Potamilus streckersoni</name>
    <dbReference type="NCBI Taxonomy" id="2493646"/>
    <lineage>
        <taxon>Eukaryota</taxon>
        <taxon>Metazoa</taxon>
        <taxon>Spiralia</taxon>
        <taxon>Lophotrochozoa</taxon>
        <taxon>Mollusca</taxon>
        <taxon>Bivalvia</taxon>
        <taxon>Autobranchia</taxon>
        <taxon>Heteroconchia</taxon>
        <taxon>Palaeoheterodonta</taxon>
        <taxon>Unionida</taxon>
        <taxon>Unionoidea</taxon>
        <taxon>Unionidae</taxon>
        <taxon>Ambleminae</taxon>
        <taxon>Lampsilini</taxon>
        <taxon>Potamilus</taxon>
    </lineage>
</organism>
<dbReference type="Gene3D" id="2.60.40.10">
    <property type="entry name" value="Immunoglobulins"/>
    <property type="match status" value="1"/>
</dbReference>
<dbReference type="EMBL" id="JAEAOA010000480">
    <property type="protein sequence ID" value="KAK3602330.1"/>
    <property type="molecule type" value="Genomic_DNA"/>
</dbReference>
<proteinExistence type="predicted"/>
<name>A0AAE0T1Y1_9BIVA</name>
<reference evidence="2" key="1">
    <citation type="journal article" date="2021" name="Genome Biol. Evol.">
        <title>A High-Quality Reference Genome for a Parasitic Bivalve with Doubly Uniparental Inheritance (Bivalvia: Unionida).</title>
        <authorList>
            <person name="Smith C.H."/>
        </authorList>
    </citation>
    <scope>NUCLEOTIDE SEQUENCE</scope>
    <source>
        <strain evidence="2">CHS0354</strain>
    </source>
</reference>
<reference evidence="2" key="2">
    <citation type="journal article" date="2021" name="Genome Biol. Evol.">
        <title>Developing a high-quality reference genome for a parasitic bivalve with doubly uniparental inheritance (Bivalvia: Unionida).</title>
        <authorList>
            <person name="Smith C.H."/>
        </authorList>
    </citation>
    <scope>NUCLEOTIDE SEQUENCE</scope>
    <source>
        <strain evidence="2">CHS0354</strain>
        <tissue evidence="2">Mantle</tissue>
    </source>
</reference>
<feature type="signal peptide" evidence="1">
    <location>
        <begin position="1"/>
        <end position="18"/>
    </location>
</feature>
<evidence type="ECO:0000256" key="1">
    <source>
        <dbReference type="SAM" id="SignalP"/>
    </source>
</evidence>
<comment type="caution">
    <text evidence="2">The sequence shown here is derived from an EMBL/GenBank/DDBJ whole genome shotgun (WGS) entry which is preliminary data.</text>
</comment>
<feature type="chain" id="PRO_5042228825" evidence="1">
    <location>
        <begin position="19"/>
        <end position="446"/>
    </location>
</feature>
<evidence type="ECO:0000313" key="3">
    <source>
        <dbReference type="Proteomes" id="UP001195483"/>
    </source>
</evidence>
<accession>A0AAE0T1Y1</accession>